<dbReference type="Gramene" id="RZC55133">
    <property type="protein sequence ID" value="RZC55133"/>
    <property type="gene ID" value="C5167_013988"/>
</dbReference>
<dbReference type="Proteomes" id="UP000316621">
    <property type="component" value="Chromosome 3"/>
</dbReference>
<gene>
    <name evidence="1" type="ORF">C5167_013988</name>
</gene>
<protein>
    <submittedName>
        <fullName evidence="1">Uncharacterized protein</fullName>
    </submittedName>
</protein>
<dbReference type="EMBL" id="CM010717">
    <property type="protein sequence ID" value="RZC55133.1"/>
    <property type="molecule type" value="Genomic_DNA"/>
</dbReference>
<evidence type="ECO:0000313" key="1">
    <source>
        <dbReference type="EMBL" id="RZC55133.1"/>
    </source>
</evidence>
<sequence>MDAVRVVLTSRRTDNEGGWINPINPHRELPLLLHPLQIQRMVAV</sequence>
<organism evidence="1 2">
    <name type="scientific">Papaver somniferum</name>
    <name type="common">Opium poppy</name>
    <dbReference type="NCBI Taxonomy" id="3469"/>
    <lineage>
        <taxon>Eukaryota</taxon>
        <taxon>Viridiplantae</taxon>
        <taxon>Streptophyta</taxon>
        <taxon>Embryophyta</taxon>
        <taxon>Tracheophyta</taxon>
        <taxon>Spermatophyta</taxon>
        <taxon>Magnoliopsida</taxon>
        <taxon>Ranunculales</taxon>
        <taxon>Papaveraceae</taxon>
        <taxon>Papaveroideae</taxon>
        <taxon>Papaver</taxon>
    </lineage>
</organism>
<dbReference type="AlphaFoldDB" id="A0A4Y7J1X6"/>
<reference evidence="1 2" key="1">
    <citation type="journal article" date="2018" name="Science">
        <title>The opium poppy genome and morphinan production.</title>
        <authorList>
            <person name="Guo L."/>
            <person name="Winzer T."/>
            <person name="Yang X."/>
            <person name="Li Y."/>
            <person name="Ning Z."/>
            <person name="He Z."/>
            <person name="Teodor R."/>
            <person name="Lu Y."/>
            <person name="Bowser T.A."/>
            <person name="Graham I.A."/>
            <person name="Ye K."/>
        </authorList>
    </citation>
    <scope>NUCLEOTIDE SEQUENCE [LARGE SCALE GENOMIC DNA]</scope>
    <source>
        <strain evidence="2">cv. HN1</strain>
        <tissue evidence="1">Leaves</tissue>
    </source>
</reference>
<evidence type="ECO:0000313" key="2">
    <source>
        <dbReference type="Proteomes" id="UP000316621"/>
    </source>
</evidence>
<proteinExistence type="predicted"/>
<keyword evidence="2" id="KW-1185">Reference proteome</keyword>
<accession>A0A4Y7J1X6</accession>
<name>A0A4Y7J1X6_PAPSO</name>